<evidence type="ECO:0000313" key="3">
    <source>
        <dbReference type="Proteomes" id="UP000253083"/>
    </source>
</evidence>
<name>A0A395JLL8_9GAMM</name>
<evidence type="ECO:0000313" key="2">
    <source>
        <dbReference type="EMBL" id="RBP51683.1"/>
    </source>
</evidence>
<comment type="caution">
    <text evidence="2">The sequence shown here is derived from an EMBL/GenBank/DDBJ whole genome shotgun (WGS) entry which is preliminary data.</text>
</comment>
<dbReference type="Pfam" id="PF03781">
    <property type="entry name" value="FGE-sulfatase"/>
    <property type="match status" value="1"/>
</dbReference>
<dbReference type="InParanoid" id="A0A395JLL8"/>
<dbReference type="SUPFAM" id="SSF56436">
    <property type="entry name" value="C-type lectin-like"/>
    <property type="match status" value="1"/>
</dbReference>
<dbReference type="InterPro" id="IPR042095">
    <property type="entry name" value="SUMF_sf"/>
</dbReference>
<evidence type="ECO:0000259" key="1">
    <source>
        <dbReference type="Pfam" id="PF03781"/>
    </source>
</evidence>
<gene>
    <name evidence="2" type="ORF">DFR28_1021115</name>
</gene>
<sequence>MLVNVASFYIDKYQLTNAQFLTFTEQFDSWSRANIKRIFADATCLQHFAQPHVDELADQAVVNVSWFAAMAYCKAQGKCLPSLDKQLFCGAG</sequence>
<organism evidence="2 3">
    <name type="scientific">Arenicella xantha</name>
    <dbReference type="NCBI Taxonomy" id="644221"/>
    <lineage>
        <taxon>Bacteria</taxon>
        <taxon>Pseudomonadati</taxon>
        <taxon>Pseudomonadota</taxon>
        <taxon>Gammaproteobacteria</taxon>
        <taxon>Arenicellales</taxon>
        <taxon>Arenicellaceae</taxon>
        <taxon>Arenicella</taxon>
    </lineage>
</organism>
<dbReference type="RefSeq" id="WP_113954431.1">
    <property type="nucleotide sequence ID" value="NZ_QNRT01000002.1"/>
</dbReference>
<keyword evidence="3" id="KW-1185">Reference proteome</keyword>
<reference evidence="2 3" key="1">
    <citation type="submission" date="2018-06" db="EMBL/GenBank/DDBJ databases">
        <title>Genomic Encyclopedia of Type Strains, Phase IV (KMG-IV): sequencing the most valuable type-strain genomes for metagenomic binning, comparative biology and taxonomic classification.</title>
        <authorList>
            <person name="Goeker M."/>
        </authorList>
    </citation>
    <scope>NUCLEOTIDE SEQUENCE [LARGE SCALE GENOMIC DNA]</scope>
    <source>
        <strain evidence="2 3">DSM 24032</strain>
    </source>
</reference>
<dbReference type="Proteomes" id="UP000253083">
    <property type="component" value="Unassembled WGS sequence"/>
</dbReference>
<dbReference type="AlphaFoldDB" id="A0A395JLL8"/>
<dbReference type="EMBL" id="QNRT01000002">
    <property type="protein sequence ID" value="RBP51683.1"/>
    <property type="molecule type" value="Genomic_DNA"/>
</dbReference>
<dbReference type="InterPro" id="IPR005532">
    <property type="entry name" value="SUMF_dom"/>
</dbReference>
<proteinExistence type="predicted"/>
<feature type="domain" description="Sulfatase-modifying factor enzyme-like" evidence="1">
    <location>
        <begin position="3"/>
        <end position="83"/>
    </location>
</feature>
<accession>A0A395JLL8</accession>
<dbReference type="InterPro" id="IPR016187">
    <property type="entry name" value="CTDL_fold"/>
</dbReference>
<protein>
    <submittedName>
        <fullName evidence="2">Sulfatase-modifying factor enzyme 1</fullName>
    </submittedName>
</protein>
<dbReference type="OrthoDB" id="9768004at2"/>
<dbReference type="Gene3D" id="3.90.1580.10">
    <property type="entry name" value="paralog of FGE (formylglycine-generating enzyme)"/>
    <property type="match status" value="1"/>
</dbReference>